<dbReference type="InterPro" id="IPR001810">
    <property type="entry name" value="F-box_dom"/>
</dbReference>
<comment type="caution">
    <text evidence="2">The sequence shown here is derived from an EMBL/GenBank/DDBJ whole genome shotgun (WGS) entry which is preliminary data.</text>
</comment>
<dbReference type="Pfam" id="PF00646">
    <property type="entry name" value="F-box"/>
    <property type="match status" value="1"/>
</dbReference>
<dbReference type="AlphaFoldDB" id="A0AAN9HQ57"/>
<sequence>MDIDRLRKRQKANDGHGIFSKLTEPLISRILSFLSTKDAVRTSVLSKKWRYRWTIVTKLDLNDSLLYSGKKTSAKQYFVNFVYRALLLTKCPSFESFSLAIANKYDVSLLNSWISSVLNWGVKNLRINSLHSDLPFSALTSHFLFNSINLEELVLEMYHCSIVVPTNYFYLGHLKFLKLNGITFTLEDSGCSESLKLSFPVLKEFETINCAWLIANGITVEAPLLERVFIDHYPEYLFSGPDKCAIKFSASCLKEFTYHGHGDITQDVVLLDSSSANNASANIILYKDSYVETGTRVILLLKQLYQVLAQSRVDFLPSFNMLSHLELGLVTWEVLLGLLQKSPILKRLVFKGLSEFDPERLNFAIVPYCFVSSLQILKFGNVQGYEHELCLAKFMMENCLVLERMSFSLDSRFRESKALEEFKEKLLSFRKGSVNFAFVEFSYNY</sequence>
<dbReference type="InterPro" id="IPR006566">
    <property type="entry name" value="FBD"/>
</dbReference>
<evidence type="ECO:0000313" key="3">
    <source>
        <dbReference type="Proteomes" id="UP001372338"/>
    </source>
</evidence>
<protein>
    <recommendedName>
        <fullName evidence="1">FBD domain-containing protein</fullName>
    </recommendedName>
</protein>
<dbReference type="CDD" id="cd22160">
    <property type="entry name" value="F-box_AtFBL13-like"/>
    <property type="match status" value="1"/>
</dbReference>
<dbReference type="PANTHER" id="PTHR31900:SF32">
    <property type="entry name" value="F-BOX_RNI_FBD-LIKE DOMAIN PROTEIN"/>
    <property type="match status" value="1"/>
</dbReference>
<dbReference type="InterPro" id="IPR036047">
    <property type="entry name" value="F-box-like_dom_sf"/>
</dbReference>
<dbReference type="PANTHER" id="PTHR31900">
    <property type="entry name" value="F-BOX/RNI SUPERFAMILY PROTEIN-RELATED"/>
    <property type="match status" value="1"/>
</dbReference>
<name>A0AAN9HQ57_CROPI</name>
<dbReference type="InterPro" id="IPR053781">
    <property type="entry name" value="F-box_AtFBL13-like"/>
</dbReference>
<gene>
    <name evidence="2" type="ORF">RIF29_38885</name>
</gene>
<keyword evidence="3" id="KW-1185">Reference proteome</keyword>
<evidence type="ECO:0000259" key="1">
    <source>
        <dbReference type="SMART" id="SM00579"/>
    </source>
</evidence>
<accession>A0AAN9HQ57</accession>
<dbReference type="InterPro" id="IPR050232">
    <property type="entry name" value="FBL13/AtMIF1-like"/>
</dbReference>
<reference evidence="2 3" key="1">
    <citation type="submission" date="2024-01" db="EMBL/GenBank/DDBJ databases">
        <title>The genomes of 5 underutilized Papilionoideae crops provide insights into root nodulation and disease resistanc.</title>
        <authorList>
            <person name="Yuan L."/>
        </authorList>
    </citation>
    <scope>NUCLEOTIDE SEQUENCE [LARGE SCALE GENOMIC DNA]</scope>
    <source>
        <strain evidence="2">ZHUSHIDOU_FW_LH</strain>
        <tissue evidence="2">Leaf</tissue>
    </source>
</reference>
<dbReference type="Pfam" id="PF08387">
    <property type="entry name" value="FBD"/>
    <property type="match status" value="1"/>
</dbReference>
<dbReference type="Proteomes" id="UP001372338">
    <property type="component" value="Unassembled WGS sequence"/>
</dbReference>
<proteinExistence type="predicted"/>
<dbReference type="EMBL" id="JAYWIO010000008">
    <property type="protein sequence ID" value="KAK7244067.1"/>
    <property type="molecule type" value="Genomic_DNA"/>
</dbReference>
<dbReference type="SMART" id="SM00579">
    <property type="entry name" value="FBD"/>
    <property type="match status" value="1"/>
</dbReference>
<evidence type="ECO:0000313" key="2">
    <source>
        <dbReference type="EMBL" id="KAK7244067.1"/>
    </source>
</evidence>
<organism evidence="2 3">
    <name type="scientific">Crotalaria pallida</name>
    <name type="common">Smooth rattlebox</name>
    <name type="synonym">Crotalaria striata</name>
    <dbReference type="NCBI Taxonomy" id="3830"/>
    <lineage>
        <taxon>Eukaryota</taxon>
        <taxon>Viridiplantae</taxon>
        <taxon>Streptophyta</taxon>
        <taxon>Embryophyta</taxon>
        <taxon>Tracheophyta</taxon>
        <taxon>Spermatophyta</taxon>
        <taxon>Magnoliopsida</taxon>
        <taxon>eudicotyledons</taxon>
        <taxon>Gunneridae</taxon>
        <taxon>Pentapetalae</taxon>
        <taxon>rosids</taxon>
        <taxon>fabids</taxon>
        <taxon>Fabales</taxon>
        <taxon>Fabaceae</taxon>
        <taxon>Papilionoideae</taxon>
        <taxon>50 kb inversion clade</taxon>
        <taxon>genistoids sensu lato</taxon>
        <taxon>core genistoids</taxon>
        <taxon>Crotalarieae</taxon>
        <taxon>Crotalaria</taxon>
    </lineage>
</organism>
<feature type="domain" description="FBD" evidence="1">
    <location>
        <begin position="368"/>
        <end position="442"/>
    </location>
</feature>
<dbReference type="SUPFAM" id="SSF81383">
    <property type="entry name" value="F-box domain"/>
    <property type="match status" value="1"/>
</dbReference>